<dbReference type="RefSeq" id="WP_109429765.1">
    <property type="nucleotide sequence ID" value="NZ_MPDK01000003.1"/>
</dbReference>
<keyword evidence="5" id="KW-0902">Two-component regulatory system</keyword>
<evidence type="ECO:0000256" key="6">
    <source>
        <dbReference type="SAM" id="Coils"/>
    </source>
</evidence>
<protein>
    <recommendedName>
        <fullName evidence="2">histidine kinase</fullName>
        <ecNumber evidence="2">2.7.13.3</ecNumber>
    </recommendedName>
</protein>
<feature type="transmembrane region" description="Helical" evidence="7">
    <location>
        <begin position="34"/>
        <end position="50"/>
    </location>
</feature>
<gene>
    <name evidence="10" type="ORF">BM613_03380</name>
</gene>
<evidence type="ECO:0000256" key="4">
    <source>
        <dbReference type="ARBA" id="ARBA00022777"/>
    </source>
</evidence>
<dbReference type="AlphaFoldDB" id="A0A2U3DBA9"/>
<dbReference type="CDD" id="cd16917">
    <property type="entry name" value="HATPase_UhpB-NarQ-NarX-like"/>
    <property type="match status" value="1"/>
</dbReference>
<evidence type="ECO:0000256" key="3">
    <source>
        <dbReference type="ARBA" id="ARBA00022679"/>
    </source>
</evidence>
<keyword evidence="6" id="KW-0175">Coiled coil</keyword>
<dbReference type="OrthoDB" id="9797605at2"/>
<feature type="transmembrane region" description="Helical" evidence="7">
    <location>
        <begin position="104"/>
        <end position="121"/>
    </location>
</feature>
<dbReference type="PANTHER" id="PTHR24421:SF63">
    <property type="entry name" value="SENSOR HISTIDINE KINASE DESK"/>
    <property type="match status" value="1"/>
</dbReference>
<evidence type="ECO:0000313" key="11">
    <source>
        <dbReference type="Proteomes" id="UP000245380"/>
    </source>
</evidence>
<evidence type="ECO:0000259" key="9">
    <source>
        <dbReference type="Pfam" id="PF23540"/>
    </source>
</evidence>
<dbReference type="Gene3D" id="3.30.565.10">
    <property type="entry name" value="Histidine kinase-like ATPase, C-terminal domain"/>
    <property type="match status" value="1"/>
</dbReference>
<keyword evidence="7" id="KW-0472">Membrane</keyword>
<dbReference type="SUPFAM" id="SSF55874">
    <property type="entry name" value="ATPase domain of HSP90 chaperone/DNA topoisomerase II/histidine kinase"/>
    <property type="match status" value="1"/>
</dbReference>
<keyword evidence="11" id="KW-1185">Reference proteome</keyword>
<dbReference type="EC" id="2.7.13.3" evidence="2"/>
<keyword evidence="3" id="KW-0808">Transferase</keyword>
<dbReference type="InterPro" id="IPR036890">
    <property type="entry name" value="HATPase_C_sf"/>
</dbReference>
<sequence length="389" mass="44597">MKHLFHKENRTFGYLYLFQLLIPLFFLFTMPLKQLLLGLSLLLIFAFAYIQTYRLHGKSRYIWIAVESLLVMIMAALLSGWFFWLDFYPAAAIGALLTRRQLAFVLPLFILCNLADFLFLLQQHGDFSIDNFPIIAGFIISLGATSYITNYQMRIQIAHRELQRAQQENERLAKIAERERISADLHDVIGHELALITLKSQLAKQLLTRDLILAKGEISDIENAARQALTQVREYITGIRQADFEEEWQEAMKFLQTAGIRNLEEKVQTHCELPLTMRQTLAFCLRETTTNIVRHSQATEAVIRLFATDKFLCLYVADNGIGLEHESTTPQKQKLGYGLSSLNARLDSIGGRVFSWSNGVALQPWDEFTDYLPQGTQGLAWLFAVPKKQ</sequence>
<dbReference type="InterPro" id="IPR050482">
    <property type="entry name" value="Sensor_HK_TwoCompSys"/>
</dbReference>
<feature type="domain" description="Signal transduction histidine kinase subgroup 3 dimerisation and phosphoacceptor" evidence="8">
    <location>
        <begin position="177"/>
        <end position="242"/>
    </location>
</feature>
<accession>A0A2U3DBA9</accession>
<organism evidence="10 11">
    <name type="scientific">Sulfoacidibacillus thermotolerans</name>
    <name type="common">Acidibacillus sulfuroxidans</name>
    <dbReference type="NCBI Taxonomy" id="1765684"/>
    <lineage>
        <taxon>Bacteria</taxon>
        <taxon>Bacillati</taxon>
        <taxon>Bacillota</taxon>
        <taxon>Bacilli</taxon>
        <taxon>Bacillales</taxon>
        <taxon>Alicyclobacillaceae</taxon>
        <taxon>Sulfoacidibacillus</taxon>
    </lineage>
</organism>
<proteinExistence type="predicted"/>
<evidence type="ECO:0000313" key="10">
    <source>
        <dbReference type="EMBL" id="PWI58568.1"/>
    </source>
</evidence>
<dbReference type="Proteomes" id="UP000245380">
    <property type="component" value="Unassembled WGS sequence"/>
</dbReference>
<evidence type="ECO:0000259" key="8">
    <source>
        <dbReference type="Pfam" id="PF07730"/>
    </source>
</evidence>
<keyword evidence="7" id="KW-1133">Transmembrane helix</keyword>
<dbReference type="EMBL" id="MPDK01000003">
    <property type="protein sequence ID" value="PWI58568.1"/>
    <property type="molecule type" value="Genomic_DNA"/>
</dbReference>
<evidence type="ECO:0000256" key="7">
    <source>
        <dbReference type="SAM" id="Phobius"/>
    </source>
</evidence>
<dbReference type="Pfam" id="PF23540">
    <property type="entry name" value="DesK_N"/>
    <property type="match status" value="1"/>
</dbReference>
<dbReference type="InterPro" id="IPR056374">
    <property type="entry name" value="DesK/YvfT_N"/>
</dbReference>
<keyword evidence="7" id="KW-0812">Transmembrane</keyword>
<feature type="transmembrane region" description="Helical" evidence="7">
    <location>
        <begin position="62"/>
        <end position="84"/>
    </location>
</feature>
<evidence type="ECO:0000256" key="5">
    <source>
        <dbReference type="ARBA" id="ARBA00023012"/>
    </source>
</evidence>
<dbReference type="InterPro" id="IPR011712">
    <property type="entry name" value="Sig_transdc_His_kin_sub3_dim/P"/>
</dbReference>
<feature type="transmembrane region" description="Helical" evidence="7">
    <location>
        <begin position="133"/>
        <end position="153"/>
    </location>
</feature>
<feature type="transmembrane region" description="Helical" evidence="7">
    <location>
        <begin position="12"/>
        <end position="28"/>
    </location>
</feature>
<dbReference type="Pfam" id="PF07730">
    <property type="entry name" value="HisKA_3"/>
    <property type="match status" value="1"/>
</dbReference>
<dbReference type="PANTHER" id="PTHR24421">
    <property type="entry name" value="NITRATE/NITRITE SENSOR PROTEIN NARX-RELATED"/>
    <property type="match status" value="1"/>
</dbReference>
<keyword evidence="4" id="KW-0418">Kinase</keyword>
<name>A0A2U3DBA9_SULT2</name>
<dbReference type="GO" id="GO:0016020">
    <property type="term" value="C:membrane"/>
    <property type="evidence" value="ECO:0007669"/>
    <property type="project" value="InterPro"/>
</dbReference>
<feature type="coiled-coil region" evidence="6">
    <location>
        <begin position="148"/>
        <end position="182"/>
    </location>
</feature>
<reference evidence="10 11" key="1">
    <citation type="submission" date="2016-11" db="EMBL/GenBank/DDBJ databases">
        <title>Comparative genomics of Acidibacillus ferroxidans species.</title>
        <authorList>
            <person name="Oliveira G."/>
            <person name="Nunes G."/>
            <person name="Oliveira R."/>
            <person name="Araujo F."/>
            <person name="Salim A."/>
            <person name="Scholte L."/>
            <person name="Morais D."/>
            <person name="Nancucheo I."/>
            <person name="Johnson D.B."/>
            <person name="Grail B."/>
            <person name="Bittencourt J."/>
            <person name="Valadares R."/>
        </authorList>
    </citation>
    <scope>NUCLEOTIDE SEQUENCE [LARGE SCALE GENOMIC DNA]</scope>
    <source>
        <strain evidence="10 11">Y002</strain>
    </source>
</reference>
<dbReference type="Gene3D" id="1.20.5.1930">
    <property type="match status" value="1"/>
</dbReference>
<dbReference type="GO" id="GO:0046983">
    <property type="term" value="F:protein dimerization activity"/>
    <property type="evidence" value="ECO:0007669"/>
    <property type="project" value="InterPro"/>
</dbReference>
<comment type="caution">
    <text evidence="10">The sequence shown here is derived from an EMBL/GenBank/DDBJ whole genome shotgun (WGS) entry which is preliminary data.</text>
</comment>
<evidence type="ECO:0000256" key="2">
    <source>
        <dbReference type="ARBA" id="ARBA00012438"/>
    </source>
</evidence>
<dbReference type="GO" id="GO:0000155">
    <property type="term" value="F:phosphorelay sensor kinase activity"/>
    <property type="evidence" value="ECO:0007669"/>
    <property type="project" value="InterPro"/>
</dbReference>
<feature type="domain" description="DesK/YvfT N-terminal" evidence="9">
    <location>
        <begin position="2"/>
        <end position="141"/>
    </location>
</feature>
<evidence type="ECO:0000256" key="1">
    <source>
        <dbReference type="ARBA" id="ARBA00000085"/>
    </source>
</evidence>
<comment type="catalytic activity">
    <reaction evidence="1">
        <text>ATP + protein L-histidine = ADP + protein N-phospho-L-histidine.</text>
        <dbReference type="EC" id="2.7.13.3"/>
    </reaction>
</comment>